<feature type="region of interest" description="Disordered" evidence="2">
    <location>
        <begin position="40"/>
        <end position="66"/>
    </location>
</feature>
<evidence type="ECO:0000259" key="3">
    <source>
        <dbReference type="Pfam" id="PF00582"/>
    </source>
</evidence>
<dbReference type="SUPFAM" id="SSF52402">
    <property type="entry name" value="Adenine nucleotide alpha hydrolases-like"/>
    <property type="match status" value="2"/>
</dbReference>
<dbReference type="Gene3D" id="3.40.50.620">
    <property type="entry name" value="HUPs"/>
    <property type="match status" value="2"/>
</dbReference>
<proteinExistence type="inferred from homology"/>
<dbReference type="Pfam" id="PF00582">
    <property type="entry name" value="Usp"/>
    <property type="match status" value="1"/>
</dbReference>
<evidence type="ECO:0000256" key="2">
    <source>
        <dbReference type="SAM" id="MobiDB-lite"/>
    </source>
</evidence>
<evidence type="ECO:0000256" key="1">
    <source>
        <dbReference type="ARBA" id="ARBA00008791"/>
    </source>
</evidence>
<dbReference type="InterPro" id="IPR014729">
    <property type="entry name" value="Rossmann-like_a/b/a_fold"/>
</dbReference>
<evidence type="ECO:0000313" key="4">
    <source>
        <dbReference type="EMBL" id="NUU14796.1"/>
    </source>
</evidence>
<accession>A0ABX2MHC8</accession>
<dbReference type="PANTHER" id="PTHR46268">
    <property type="entry name" value="STRESS RESPONSE PROTEIN NHAX"/>
    <property type="match status" value="1"/>
</dbReference>
<dbReference type="PANTHER" id="PTHR46268:SF6">
    <property type="entry name" value="UNIVERSAL STRESS PROTEIN UP12"/>
    <property type="match status" value="1"/>
</dbReference>
<comment type="similarity">
    <text evidence="1">Belongs to the universal stress protein A family.</text>
</comment>
<dbReference type="CDD" id="cd00293">
    <property type="entry name" value="USP-like"/>
    <property type="match status" value="1"/>
</dbReference>
<organism evidence="4 5">
    <name type="scientific">Curtobacterium pusillum</name>
    <dbReference type="NCBI Taxonomy" id="69373"/>
    <lineage>
        <taxon>Bacteria</taxon>
        <taxon>Bacillati</taxon>
        <taxon>Actinomycetota</taxon>
        <taxon>Actinomycetes</taxon>
        <taxon>Micrococcales</taxon>
        <taxon>Microbacteriaceae</taxon>
        <taxon>Curtobacterium</taxon>
    </lineage>
</organism>
<name>A0ABX2MHC8_9MICO</name>
<sequence length="276" mass="28135">MTQRYIVGYDDSGPSRRALEWALRRASANGGHVLLAHVRPGVAPGPGVTDDAPDDRTTSAGAGARSRHPDLAIGSVTLDGDVVTALLGIVDPTDVLVVGTHKTGHLHGRALGTTGLSLAAGATCAVVVVPDTDLRFRRGVVAGVAPGAHVAAVCAAAAAEADVRGDELVLLRAGESGGRQDGSDVLVDAARRLQEANPALRVSCRSTSREVAPALLDAALGHALLVIGAPHPRRLSAGHLSTVLHDVLINLTAPVLVTRTGGQDHPAPPRTAKETA</sequence>
<feature type="domain" description="UspA" evidence="3">
    <location>
        <begin position="1"/>
        <end position="130"/>
    </location>
</feature>
<dbReference type="EMBL" id="JABMCE010000083">
    <property type="protein sequence ID" value="NUU14796.1"/>
    <property type="molecule type" value="Genomic_DNA"/>
</dbReference>
<gene>
    <name evidence="4" type="ORF">HP507_13245</name>
</gene>
<comment type="caution">
    <text evidence="4">The sequence shown here is derived from an EMBL/GenBank/DDBJ whole genome shotgun (WGS) entry which is preliminary data.</text>
</comment>
<evidence type="ECO:0000313" key="5">
    <source>
        <dbReference type="Proteomes" id="UP000573001"/>
    </source>
</evidence>
<protein>
    <submittedName>
        <fullName evidence="4">Universal stress protein</fullName>
    </submittedName>
</protein>
<dbReference type="RefSeq" id="WP_175352259.1">
    <property type="nucleotide sequence ID" value="NZ_BAAAWQ010000001.1"/>
</dbReference>
<dbReference type="Proteomes" id="UP000573001">
    <property type="component" value="Unassembled WGS sequence"/>
</dbReference>
<dbReference type="InterPro" id="IPR006016">
    <property type="entry name" value="UspA"/>
</dbReference>
<reference evidence="4 5" key="1">
    <citation type="submission" date="2020-05" db="EMBL/GenBank/DDBJ databases">
        <title>Genome Sequencing of Type Strains.</title>
        <authorList>
            <person name="Lemaire J.F."/>
            <person name="Inderbitzin P."/>
            <person name="Gregorio O.A."/>
            <person name="Collins S.B."/>
            <person name="Wespe N."/>
            <person name="Knight-Connoni V."/>
        </authorList>
    </citation>
    <scope>NUCLEOTIDE SEQUENCE [LARGE SCALE GENOMIC DNA]</scope>
    <source>
        <strain evidence="4 5">ATCC 19096</strain>
    </source>
</reference>
<keyword evidence="5" id="KW-1185">Reference proteome</keyword>